<evidence type="ECO:0000313" key="2">
    <source>
        <dbReference type="Proteomes" id="UP001302745"/>
    </source>
</evidence>
<keyword evidence="2" id="KW-1185">Reference proteome</keyword>
<reference evidence="1" key="2">
    <citation type="submission" date="2023-05" db="EMBL/GenBank/DDBJ databases">
        <authorList>
            <consortium name="Lawrence Berkeley National Laboratory"/>
            <person name="Steindorff A."/>
            <person name="Hensen N."/>
            <person name="Bonometti L."/>
            <person name="Westerberg I."/>
            <person name="Brannstrom I.O."/>
            <person name="Guillou S."/>
            <person name="Cros-Aarteil S."/>
            <person name="Calhoun S."/>
            <person name="Haridas S."/>
            <person name="Kuo A."/>
            <person name="Mondo S."/>
            <person name="Pangilinan J."/>
            <person name="Riley R."/>
            <person name="Labutti K."/>
            <person name="Andreopoulos B."/>
            <person name="Lipzen A."/>
            <person name="Chen C."/>
            <person name="Yanf M."/>
            <person name="Daum C."/>
            <person name="Ng V."/>
            <person name="Clum A."/>
            <person name="Ohm R."/>
            <person name="Martin F."/>
            <person name="Silar P."/>
            <person name="Natvig D."/>
            <person name="Lalanne C."/>
            <person name="Gautier V."/>
            <person name="Ament-Velasquez S.L."/>
            <person name="Kruys A."/>
            <person name="Hutchinson M.I."/>
            <person name="Powell A.J."/>
            <person name="Barry K."/>
            <person name="Miller A.N."/>
            <person name="Grigoriev I.V."/>
            <person name="Debuchy R."/>
            <person name="Gladieux P."/>
            <person name="Thoren M.H."/>
            <person name="Johannesson H."/>
        </authorList>
    </citation>
    <scope>NUCLEOTIDE SEQUENCE</scope>
    <source>
        <strain evidence="1">CBS 538.74</strain>
    </source>
</reference>
<dbReference type="EMBL" id="MU856984">
    <property type="protein sequence ID" value="KAK4152181.1"/>
    <property type="molecule type" value="Genomic_DNA"/>
</dbReference>
<sequence length="334" mass="37394">MSLSIQTQEAQIRQVQTLAFEGIGGNSWASGDDSTIRADLENLHKRLKAWAKKHAVEDMCELKELAAEERDSLITLLARVVRPHSGAQNVIEALESAPLNKKPLAMCLQGLLSRHAYTNIINRPFFVLEDAGETLHSVYHQIHQGKTLRTTGPKLPDTNVYKVNGNESHIWRSKTLRLLAASPPNAQLEGGLSNYSATQKDVCSTFANDFYNGPAQYLIKPSSRKGGDVGSQCFNELEAIVQYAGELSYRLWSRRTTLRVLSLPDLKDQPFTARSEYLKAHPLHRLYEDDDRCDGWFVSVVAHPAVLGFGSTDGKDYSTPRVWMKAEVWLTEDI</sequence>
<proteinExistence type="predicted"/>
<accession>A0AAN6ZX84</accession>
<gene>
    <name evidence="1" type="ORF">C8A00DRAFT_16488</name>
</gene>
<dbReference type="AlphaFoldDB" id="A0AAN6ZX84"/>
<comment type="caution">
    <text evidence="1">The sequence shown here is derived from an EMBL/GenBank/DDBJ whole genome shotgun (WGS) entry which is preliminary data.</text>
</comment>
<protein>
    <submittedName>
        <fullName evidence="1">Uncharacterized protein</fullName>
    </submittedName>
</protein>
<dbReference type="Proteomes" id="UP001302745">
    <property type="component" value="Unassembled WGS sequence"/>
</dbReference>
<evidence type="ECO:0000313" key="1">
    <source>
        <dbReference type="EMBL" id="KAK4152181.1"/>
    </source>
</evidence>
<name>A0AAN6ZX84_9PEZI</name>
<reference evidence="1" key="1">
    <citation type="journal article" date="2023" name="Mol. Phylogenet. Evol.">
        <title>Genome-scale phylogeny and comparative genomics of the fungal order Sordariales.</title>
        <authorList>
            <person name="Hensen N."/>
            <person name="Bonometti L."/>
            <person name="Westerberg I."/>
            <person name="Brannstrom I.O."/>
            <person name="Guillou S."/>
            <person name="Cros-Aarteil S."/>
            <person name="Calhoun S."/>
            <person name="Haridas S."/>
            <person name="Kuo A."/>
            <person name="Mondo S."/>
            <person name="Pangilinan J."/>
            <person name="Riley R."/>
            <person name="LaButti K."/>
            <person name="Andreopoulos B."/>
            <person name="Lipzen A."/>
            <person name="Chen C."/>
            <person name="Yan M."/>
            <person name="Daum C."/>
            <person name="Ng V."/>
            <person name="Clum A."/>
            <person name="Steindorff A."/>
            <person name="Ohm R.A."/>
            <person name="Martin F."/>
            <person name="Silar P."/>
            <person name="Natvig D.O."/>
            <person name="Lalanne C."/>
            <person name="Gautier V."/>
            <person name="Ament-Velasquez S.L."/>
            <person name="Kruys A."/>
            <person name="Hutchinson M.I."/>
            <person name="Powell A.J."/>
            <person name="Barry K."/>
            <person name="Miller A.N."/>
            <person name="Grigoriev I.V."/>
            <person name="Debuchy R."/>
            <person name="Gladieux P."/>
            <person name="Hiltunen Thoren M."/>
            <person name="Johannesson H."/>
        </authorList>
    </citation>
    <scope>NUCLEOTIDE SEQUENCE</scope>
    <source>
        <strain evidence="1">CBS 538.74</strain>
    </source>
</reference>
<organism evidence="1 2">
    <name type="scientific">Chaetomidium leptoderma</name>
    <dbReference type="NCBI Taxonomy" id="669021"/>
    <lineage>
        <taxon>Eukaryota</taxon>
        <taxon>Fungi</taxon>
        <taxon>Dikarya</taxon>
        <taxon>Ascomycota</taxon>
        <taxon>Pezizomycotina</taxon>
        <taxon>Sordariomycetes</taxon>
        <taxon>Sordariomycetidae</taxon>
        <taxon>Sordariales</taxon>
        <taxon>Chaetomiaceae</taxon>
        <taxon>Chaetomidium</taxon>
    </lineage>
</organism>